<dbReference type="EMBL" id="CYXT01000003">
    <property type="protein sequence ID" value="CUM80254.1"/>
    <property type="molecule type" value="Genomic_DNA"/>
</dbReference>
<dbReference type="Proteomes" id="UP000095553">
    <property type="component" value="Unassembled WGS sequence"/>
</dbReference>
<dbReference type="InterPro" id="IPR018631">
    <property type="entry name" value="AAA-ATPase-like_dom"/>
</dbReference>
<reference evidence="6 7" key="1">
    <citation type="submission" date="2015-09" db="EMBL/GenBank/DDBJ databases">
        <authorList>
            <consortium name="Pathogen Informatics"/>
        </authorList>
    </citation>
    <scope>NUCLEOTIDE SEQUENCE [LARGE SCALE GENOMIC DNA]</scope>
    <source>
        <strain evidence="3 7">2789STDY5608868</strain>
        <strain evidence="4 6">2789STDY5834959</strain>
    </source>
</reference>
<reference evidence="5 9" key="3">
    <citation type="journal article" date="2020" name="Cell Host Microbe">
        <title>Functional and Genomic Variation between Human-Derived Isolates of Lachnospiraceae Reveals Inter- and Intra-Species Diversity.</title>
        <authorList>
            <person name="Sorbara M.T."/>
            <person name="Littmann E.R."/>
            <person name="Fontana E."/>
            <person name="Moody T.U."/>
            <person name="Kohout C.E."/>
            <person name="Gjonbalaj M."/>
            <person name="Eaton V."/>
            <person name="Seok R."/>
            <person name="Leiner I.M."/>
            <person name="Pamer E.G."/>
        </authorList>
    </citation>
    <scope>NUCLEOTIDE SEQUENCE [LARGE SCALE GENOMIC DNA]</scope>
    <source>
        <strain evidence="5 9">MSK.14.57</strain>
    </source>
</reference>
<dbReference type="Proteomes" id="UP001644750">
    <property type="component" value="Unassembled WGS sequence"/>
</dbReference>
<evidence type="ECO:0000313" key="5">
    <source>
        <dbReference type="EMBL" id="NSJ80479.1"/>
    </source>
</evidence>
<dbReference type="Proteomes" id="UP000188159">
    <property type="component" value="Chromosome"/>
</dbReference>
<organism evidence="3 7">
    <name type="scientific">Anaerostipes hadrus</name>
    <dbReference type="NCBI Taxonomy" id="649756"/>
    <lineage>
        <taxon>Bacteria</taxon>
        <taxon>Bacillati</taxon>
        <taxon>Bacillota</taxon>
        <taxon>Clostridia</taxon>
        <taxon>Lachnospirales</taxon>
        <taxon>Lachnospiraceae</taxon>
        <taxon>Anaerostipes</taxon>
    </lineage>
</organism>
<reference evidence="2 8" key="2">
    <citation type="journal article" date="2016" name="Sci. Rep.">
        <title>Accelerated dysbiosis of gut microbiota during aggravation of DSS-induced colitis by a butyrate-producing bacterium.</title>
        <authorList>
            <person name="Zhang Q."/>
            <person name="Wu Y."/>
            <person name="Wang J."/>
            <person name="Wu G."/>
            <person name="Long W."/>
            <person name="Xue Z."/>
            <person name="Wang L."/>
            <person name="Zhang X."/>
            <person name="Pang X."/>
            <person name="Zhao Y."/>
            <person name="Zhao L."/>
            <person name="Zhang C."/>
        </authorList>
    </citation>
    <scope>NUCLEOTIDE SEQUENCE [LARGE SCALE GENOMIC DNA]</scope>
    <source>
        <strain evidence="2 8">BPB5</strain>
    </source>
</reference>
<evidence type="ECO:0000313" key="6">
    <source>
        <dbReference type="Proteomes" id="UP000095553"/>
    </source>
</evidence>
<dbReference type="EMBL" id="CP012098">
    <property type="protein sequence ID" value="AQP38338.1"/>
    <property type="molecule type" value="Genomic_DNA"/>
</dbReference>
<dbReference type="EMBL" id="JAAITB010000031">
    <property type="protein sequence ID" value="NSJ80479.1"/>
    <property type="molecule type" value="Genomic_DNA"/>
</dbReference>
<dbReference type="Gene3D" id="3.40.50.300">
    <property type="entry name" value="P-loop containing nucleotide triphosphate hydrolases"/>
    <property type="match status" value="1"/>
</dbReference>
<name>A0A173RQ86_ANAHA</name>
<sequence length="536" mass="62440">MGRYLNSSTPYALYQGETNQPYFVDKSLLLAELFPVLDAGNQHICITRPRRFGKTIMANMIAAFLSKKVDSDSIFSRLKITSNLKYKEYRNKYNVISIDFSKISRSCDSYSDYIGKIETTLIRDLKKEYPQIEVYEDDSAADVLETIFEECNQERFVFVLDEWDFIFHKDFINEENKKQYIQFLSNLLKDRPYVQMTYMTGILPIAKYSDGSELNMFDEYDMACKEKYSEYFGFLDEEVDQLYDIYKKITKNPKILRSELKEWYDGYRAAAGDYLYNPRSVVCALRDNQLANYWTSSGTYDSIFNYIKGNIADVRNDLVLMVAGEHVPAKMQQYAATANALHTKDQIYSAMVVYGLLTYENGKVFIPNKELMDKFDELLLSNQQLGYVYRLARESQRMLQATIHGDTDTMEEILEYVHDTEVPIYSYNSEVELSAIVNLVYLSARDEYRVEREDKAGKGFVDFIFYPKRNNIPGIILELKIDHTPQKAIEQIKEKNYQLRFQGKIGEIPVYEGSILAVGISYDKKTKKHSCEVEML</sequence>
<dbReference type="Proteomes" id="UP000095598">
    <property type="component" value="Unassembled WGS sequence"/>
</dbReference>
<dbReference type="AlphaFoldDB" id="A0A173RQ86"/>
<feature type="domain" description="AAA-ATPase-like" evidence="1">
    <location>
        <begin position="19"/>
        <end position="208"/>
    </location>
</feature>
<protein>
    <submittedName>
        <fullName evidence="5">AAA family ATPase</fullName>
    </submittedName>
    <submittedName>
        <fullName evidence="3">Predicted ATPase (AAA+ superfamily)</fullName>
    </submittedName>
</protein>
<reference evidence="5" key="4">
    <citation type="submission" date="2020-02" db="EMBL/GenBank/DDBJ databases">
        <authorList>
            <person name="Littmann E."/>
            <person name="Sorbara M."/>
        </authorList>
    </citation>
    <scope>NUCLEOTIDE SEQUENCE</scope>
    <source>
        <strain evidence="5">MSK.14.57</strain>
    </source>
</reference>
<evidence type="ECO:0000259" key="1">
    <source>
        <dbReference type="Pfam" id="PF09820"/>
    </source>
</evidence>
<dbReference type="RefSeq" id="WP_008393726.1">
    <property type="nucleotide sequence ID" value="NZ_BAABYN010000001.1"/>
</dbReference>
<dbReference type="Pfam" id="PF09820">
    <property type="entry name" value="AAA-ATPase_like"/>
    <property type="match status" value="1"/>
</dbReference>
<dbReference type="SUPFAM" id="SSF52540">
    <property type="entry name" value="P-loop containing nucleoside triphosphate hydrolases"/>
    <property type="match status" value="1"/>
</dbReference>
<keyword evidence="9" id="KW-1185">Reference proteome</keyword>
<evidence type="ECO:0000313" key="9">
    <source>
        <dbReference type="Proteomes" id="UP001644750"/>
    </source>
</evidence>
<proteinExistence type="predicted"/>
<evidence type="ECO:0000313" key="3">
    <source>
        <dbReference type="EMBL" id="CUM80254.1"/>
    </source>
</evidence>
<dbReference type="InterPro" id="IPR027417">
    <property type="entry name" value="P-loop_NTPase"/>
</dbReference>
<evidence type="ECO:0000313" key="4">
    <source>
        <dbReference type="EMBL" id="CUM82018.1"/>
    </source>
</evidence>
<dbReference type="PANTHER" id="PTHR34825:SF1">
    <property type="entry name" value="AAA-ATPASE-LIKE DOMAIN-CONTAINING PROTEIN"/>
    <property type="match status" value="1"/>
</dbReference>
<dbReference type="PANTHER" id="PTHR34825">
    <property type="entry name" value="CONSERVED PROTEIN, WITH A WEAK D-GALACTARATE DEHYDRATASE/ALTRONATE HYDROLASE DOMAIN"/>
    <property type="match status" value="1"/>
</dbReference>
<evidence type="ECO:0000313" key="8">
    <source>
        <dbReference type="Proteomes" id="UP000188159"/>
    </source>
</evidence>
<dbReference type="Pfam" id="PF08011">
    <property type="entry name" value="PDDEXK_9"/>
    <property type="match status" value="1"/>
</dbReference>
<dbReference type="EMBL" id="CYXY01000004">
    <property type="protein sequence ID" value="CUM82018.1"/>
    <property type="molecule type" value="Genomic_DNA"/>
</dbReference>
<accession>A0A173RQ86</accession>
<dbReference type="InterPro" id="IPR012547">
    <property type="entry name" value="PDDEXK_9"/>
</dbReference>
<evidence type="ECO:0000313" key="7">
    <source>
        <dbReference type="Proteomes" id="UP000095598"/>
    </source>
</evidence>
<gene>
    <name evidence="2" type="ORF">DO83_00990</name>
    <name evidence="3" type="ORF">ERS852425_00711</name>
    <name evidence="4" type="ORF">ERS852571_00757</name>
    <name evidence="5" type="ORF">G5A72_12985</name>
</gene>
<evidence type="ECO:0000313" key="2">
    <source>
        <dbReference type="EMBL" id="AQP38338.1"/>
    </source>
</evidence>